<proteinExistence type="predicted"/>
<dbReference type="Proteomes" id="UP000485058">
    <property type="component" value="Unassembled WGS sequence"/>
</dbReference>
<gene>
    <name evidence="3" type="ORF">HaLaN_02831</name>
</gene>
<organism evidence="3 4">
    <name type="scientific">Haematococcus lacustris</name>
    <name type="common">Green alga</name>
    <name type="synonym">Haematococcus pluvialis</name>
    <dbReference type="NCBI Taxonomy" id="44745"/>
    <lineage>
        <taxon>Eukaryota</taxon>
        <taxon>Viridiplantae</taxon>
        <taxon>Chlorophyta</taxon>
        <taxon>core chlorophytes</taxon>
        <taxon>Chlorophyceae</taxon>
        <taxon>CS clade</taxon>
        <taxon>Chlamydomonadales</taxon>
        <taxon>Haematococcaceae</taxon>
        <taxon>Haematococcus</taxon>
    </lineage>
</organism>
<evidence type="ECO:0000256" key="1">
    <source>
        <dbReference type="SAM" id="Coils"/>
    </source>
</evidence>
<protein>
    <submittedName>
        <fullName evidence="3">Uncharacterized protein</fullName>
    </submittedName>
</protein>
<reference evidence="3 4" key="1">
    <citation type="submission" date="2020-02" db="EMBL/GenBank/DDBJ databases">
        <title>Draft genome sequence of Haematococcus lacustris strain NIES-144.</title>
        <authorList>
            <person name="Morimoto D."/>
            <person name="Nakagawa S."/>
            <person name="Yoshida T."/>
            <person name="Sawayama S."/>
        </authorList>
    </citation>
    <scope>NUCLEOTIDE SEQUENCE [LARGE SCALE GENOMIC DNA]</scope>
    <source>
        <strain evidence="3 4">NIES-144</strain>
    </source>
</reference>
<feature type="compositionally biased region" description="Polar residues" evidence="2">
    <location>
        <begin position="172"/>
        <end position="189"/>
    </location>
</feature>
<dbReference type="EMBL" id="BLLF01000127">
    <property type="protein sequence ID" value="GFH07946.1"/>
    <property type="molecule type" value="Genomic_DNA"/>
</dbReference>
<keyword evidence="4" id="KW-1185">Reference proteome</keyword>
<comment type="caution">
    <text evidence="3">The sequence shown here is derived from an EMBL/GenBank/DDBJ whole genome shotgun (WGS) entry which is preliminary data.</text>
</comment>
<feature type="region of interest" description="Disordered" evidence="2">
    <location>
        <begin position="143"/>
        <end position="202"/>
    </location>
</feature>
<name>A0A699YM14_HAELA</name>
<feature type="non-terminal residue" evidence="3">
    <location>
        <position position="242"/>
    </location>
</feature>
<feature type="compositionally biased region" description="Low complexity" evidence="2">
    <location>
        <begin position="149"/>
        <end position="170"/>
    </location>
</feature>
<accession>A0A699YM14</accession>
<dbReference type="AlphaFoldDB" id="A0A699YM14"/>
<keyword evidence="1" id="KW-0175">Coiled coil</keyword>
<feature type="coiled-coil region" evidence="1">
    <location>
        <begin position="5"/>
        <end position="74"/>
    </location>
</feature>
<evidence type="ECO:0000313" key="3">
    <source>
        <dbReference type="EMBL" id="GFH07946.1"/>
    </source>
</evidence>
<evidence type="ECO:0000256" key="2">
    <source>
        <dbReference type="SAM" id="MobiDB-lite"/>
    </source>
</evidence>
<evidence type="ECO:0000313" key="4">
    <source>
        <dbReference type="Proteomes" id="UP000485058"/>
    </source>
</evidence>
<feature type="region of interest" description="Disordered" evidence="2">
    <location>
        <begin position="74"/>
        <end position="106"/>
    </location>
</feature>
<feature type="non-terminal residue" evidence="3">
    <location>
        <position position="1"/>
    </location>
</feature>
<sequence>AIGSTAALQAEVVKAQQQVAELQAELKKREVRCANLEDQLKGMVVRGEETRARCEALERENKVLRKELEELKSRSLQQPFTPPPVRAFAEGDNIAGPSGIQQVDQARSAFKPTRLFPEEHEGDAQGSPRLVDQEVPMNRQRSHIGAKGTQTGPQPAARPPGGVAGPSRAVQASPSSITPDRPSVRTTPASPNPPPSIDEYGRLSKAELEAKIAELTHRGCVSVFRNAGILTKYPNRDPGDDL</sequence>